<dbReference type="CDD" id="cd00403">
    <property type="entry name" value="Ribosomal_L1"/>
    <property type="match status" value="1"/>
</dbReference>
<keyword evidence="2 4" id="KW-0689">Ribosomal protein</keyword>
<evidence type="ECO:0000313" key="6">
    <source>
        <dbReference type="Proteomes" id="UP000644660"/>
    </source>
</evidence>
<reference evidence="5 6" key="1">
    <citation type="submission" date="2020-05" db="EMBL/GenBank/DDBJ databases">
        <authorList>
            <person name="Casaregola S."/>
            <person name="Devillers H."/>
            <person name="Grondin C."/>
        </authorList>
    </citation>
    <scope>NUCLEOTIDE SEQUENCE [LARGE SCALE GENOMIC DNA]</scope>
    <source>
        <strain evidence="5 6">CLIB 1767</strain>
    </source>
</reference>
<dbReference type="GO" id="GO:0005762">
    <property type="term" value="C:mitochondrial large ribosomal subunit"/>
    <property type="evidence" value="ECO:0007669"/>
    <property type="project" value="TreeGrafter"/>
</dbReference>
<keyword evidence="3 4" id="KW-0687">Ribonucleoprotein</keyword>
<protein>
    <recommendedName>
        <fullName evidence="4">Ribosomal protein</fullName>
    </recommendedName>
</protein>
<dbReference type="Pfam" id="PF00687">
    <property type="entry name" value="Ribosomal_L1"/>
    <property type="match status" value="1"/>
</dbReference>
<comment type="similarity">
    <text evidence="1 4">Belongs to the universal ribosomal protein uL1 family.</text>
</comment>
<dbReference type="GO" id="GO:0003735">
    <property type="term" value="F:structural constituent of ribosome"/>
    <property type="evidence" value="ECO:0007669"/>
    <property type="project" value="InterPro"/>
</dbReference>
<keyword evidence="6" id="KW-1185">Reference proteome</keyword>
<dbReference type="PROSITE" id="PS01199">
    <property type="entry name" value="RIBOSOMAL_L1"/>
    <property type="match status" value="1"/>
</dbReference>
<dbReference type="SUPFAM" id="SSF56808">
    <property type="entry name" value="Ribosomal protein L1"/>
    <property type="match status" value="1"/>
</dbReference>
<evidence type="ECO:0000256" key="4">
    <source>
        <dbReference type="RuleBase" id="RU000659"/>
    </source>
</evidence>
<organism evidence="5 6">
    <name type="scientific">Maudiozyma barnettii</name>
    <dbReference type="NCBI Taxonomy" id="61262"/>
    <lineage>
        <taxon>Eukaryota</taxon>
        <taxon>Fungi</taxon>
        <taxon>Dikarya</taxon>
        <taxon>Ascomycota</taxon>
        <taxon>Saccharomycotina</taxon>
        <taxon>Saccharomycetes</taxon>
        <taxon>Saccharomycetales</taxon>
        <taxon>Saccharomycetaceae</taxon>
        <taxon>Maudiozyma</taxon>
    </lineage>
</organism>
<dbReference type="InterPro" id="IPR023674">
    <property type="entry name" value="Ribosomal_uL1-like"/>
</dbReference>
<proteinExistence type="inferred from homology"/>
<dbReference type="InterPro" id="IPR028364">
    <property type="entry name" value="Ribosomal_uL1/biogenesis"/>
</dbReference>
<name>A0A8H2ZIN7_9SACH</name>
<evidence type="ECO:0000313" key="5">
    <source>
        <dbReference type="EMBL" id="CAB4255707.1"/>
    </source>
</evidence>
<dbReference type="InterPro" id="IPR016095">
    <property type="entry name" value="Ribosomal_uL1_3-a/b-sand"/>
</dbReference>
<evidence type="ECO:0000256" key="1">
    <source>
        <dbReference type="ARBA" id="ARBA00010531"/>
    </source>
</evidence>
<dbReference type="GO" id="GO:0003723">
    <property type="term" value="F:RNA binding"/>
    <property type="evidence" value="ECO:0007669"/>
    <property type="project" value="InterPro"/>
</dbReference>
<accession>A0A8H2ZIN7</accession>
<dbReference type="Gene3D" id="3.30.190.20">
    <property type="match status" value="1"/>
</dbReference>
<dbReference type="GO" id="GO:0006412">
    <property type="term" value="P:translation"/>
    <property type="evidence" value="ECO:0007669"/>
    <property type="project" value="InterPro"/>
</dbReference>
<dbReference type="GeneID" id="64858765"/>
<dbReference type="AlphaFoldDB" id="A0A8H2ZIN7"/>
<dbReference type="RefSeq" id="XP_041407551.1">
    <property type="nucleotide sequence ID" value="XM_041551617.1"/>
</dbReference>
<gene>
    <name evidence="5" type="ORF">KABA2_07S02662</name>
</gene>
<evidence type="ECO:0000256" key="2">
    <source>
        <dbReference type="ARBA" id="ARBA00022980"/>
    </source>
</evidence>
<dbReference type="OrthoDB" id="1747252at2759"/>
<dbReference type="PANTHER" id="PTHR36427">
    <property type="entry name" value="54S RIBOSOMAL PROTEIN L1, MITOCHONDRIAL"/>
    <property type="match status" value="1"/>
</dbReference>
<dbReference type="Proteomes" id="UP000644660">
    <property type="component" value="Unassembled WGS sequence"/>
</dbReference>
<dbReference type="PIRSF" id="PIRSF002155">
    <property type="entry name" value="Ribosomal_L1"/>
    <property type="match status" value="1"/>
</dbReference>
<dbReference type="InterPro" id="IPR023673">
    <property type="entry name" value="Ribosomal_uL1_CS"/>
</dbReference>
<comment type="caution">
    <text evidence="5">The sequence shown here is derived from an EMBL/GenBank/DDBJ whole genome shotgun (WGS) entry which is preliminary data.</text>
</comment>
<dbReference type="PANTHER" id="PTHR36427:SF3">
    <property type="entry name" value="LARGE RIBOSOMAL SUBUNIT PROTEIN UL1M"/>
    <property type="match status" value="1"/>
</dbReference>
<evidence type="ECO:0000256" key="3">
    <source>
        <dbReference type="ARBA" id="ARBA00023274"/>
    </source>
</evidence>
<sequence>MISSFSVRPVLHGLKQTQRYISTSYTLLAEEASESNGDSIVTLATPVKVLTKEQLKKKELRKFLKSKADARKSASDYPLYMDIPSALRYLRAAEVGQPFSQRTVSLTTIIVGEKGVPPLYGNISFPTPLRKSKVAVFSNDVEKLEELKKKYDLHLAGGVELIAGIKDGNIKIDFDKAFATPDIISTLTAQLGRVLGPKGVLPNVKKGTVSDDLLTLISENLGTMPFRERNKSISIGIGKTNFSDEQIIQNIIAARKAIKESITTQKAKKQSMLSKTTLTSSHGPGLVIDFN</sequence>
<dbReference type="EMBL" id="CAEFZW010000007">
    <property type="protein sequence ID" value="CAB4255707.1"/>
    <property type="molecule type" value="Genomic_DNA"/>
</dbReference>
<dbReference type="InterPro" id="IPR002143">
    <property type="entry name" value="Ribosomal_uL1"/>
</dbReference>
<dbReference type="Gene3D" id="3.40.50.790">
    <property type="match status" value="1"/>
</dbReference>